<proteinExistence type="predicted"/>
<sequence length="70" mass="8392">MFHYVFITKRSSCEWSLNLWEVMTTMGQMKLTSSLICRYSFTSLSARQLPLPHLFFSRIQAYNYLYRIPS</sequence>
<name>A0A3P7G8K9_WUCBA</name>
<keyword evidence="2" id="KW-1185">Reference proteome</keyword>
<gene>
    <name evidence="1" type="ORF">WBA_LOCUS10340</name>
</gene>
<evidence type="ECO:0000313" key="1">
    <source>
        <dbReference type="EMBL" id="VDM19128.1"/>
    </source>
</evidence>
<accession>A0A3P7G8K9</accession>
<dbReference type="InParanoid" id="A0A3P7G8K9"/>
<protein>
    <submittedName>
        <fullName evidence="1">Uncharacterized protein</fullName>
    </submittedName>
</protein>
<dbReference type="AlphaFoldDB" id="A0A3P7G8K9"/>
<dbReference type="Proteomes" id="UP000270924">
    <property type="component" value="Unassembled WGS sequence"/>
</dbReference>
<organism evidence="1 2">
    <name type="scientific">Wuchereria bancrofti</name>
    <dbReference type="NCBI Taxonomy" id="6293"/>
    <lineage>
        <taxon>Eukaryota</taxon>
        <taxon>Metazoa</taxon>
        <taxon>Ecdysozoa</taxon>
        <taxon>Nematoda</taxon>
        <taxon>Chromadorea</taxon>
        <taxon>Rhabditida</taxon>
        <taxon>Spirurina</taxon>
        <taxon>Spiruromorpha</taxon>
        <taxon>Filarioidea</taxon>
        <taxon>Onchocercidae</taxon>
        <taxon>Wuchereria</taxon>
    </lineage>
</organism>
<dbReference type="EMBL" id="UYWW01012163">
    <property type="protein sequence ID" value="VDM19128.1"/>
    <property type="molecule type" value="Genomic_DNA"/>
</dbReference>
<reference evidence="1 2" key="1">
    <citation type="submission" date="2018-11" db="EMBL/GenBank/DDBJ databases">
        <authorList>
            <consortium name="Pathogen Informatics"/>
        </authorList>
    </citation>
    <scope>NUCLEOTIDE SEQUENCE [LARGE SCALE GENOMIC DNA]</scope>
</reference>
<evidence type="ECO:0000313" key="2">
    <source>
        <dbReference type="Proteomes" id="UP000270924"/>
    </source>
</evidence>